<reference evidence="3 4" key="1">
    <citation type="journal article" date="2014" name="PLoS Genet.">
        <title>Phylogenetically driven sequencing of extremely halophilic archaea reveals strategies for static and dynamic osmo-response.</title>
        <authorList>
            <person name="Becker E.A."/>
            <person name="Seitzer P.M."/>
            <person name="Tritt A."/>
            <person name="Larsen D."/>
            <person name="Krusor M."/>
            <person name="Yao A.I."/>
            <person name="Wu D."/>
            <person name="Madern D."/>
            <person name="Eisen J.A."/>
            <person name="Darling A.E."/>
            <person name="Facciotti M.T."/>
        </authorList>
    </citation>
    <scope>NUCLEOTIDE SEQUENCE [LARGE SCALE GENOMIC DNA]</scope>
    <source>
        <strain evidence="3 4">DSM 12281</strain>
    </source>
</reference>
<dbReference type="Proteomes" id="UP000011648">
    <property type="component" value="Unassembled WGS sequence"/>
</dbReference>
<proteinExistence type="predicted"/>
<gene>
    <name evidence="3" type="ORF">C484_12801</name>
</gene>
<dbReference type="STRING" id="1230458.C484_12801"/>
<dbReference type="AlphaFoldDB" id="L9ZUX2"/>
<dbReference type="OrthoDB" id="271604at2157"/>
<evidence type="ECO:0000313" key="3">
    <source>
        <dbReference type="EMBL" id="ELY89881.1"/>
    </source>
</evidence>
<name>L9ZUX2_9EURY</name>
<comment type="caution">
    <text evidence="3">The sequence shown here is derived from an EMBL/GenBank/DDBJ whole genome shotgun (WGS) entry which is preliminary data.</text>
</comment>
<sequence length="113" mass="12173">MTDTSRSGGDDEPPPATVQSTHEFTDDQPPSETIVRAVAALTNTPVLELEPLYTVIDPTQIDETYEKTSAAVEAEFSFPYSGCDVTVTREGVHVRRVRDGNGDGDGANEDTDV</sequence>
<organism evidence="3 4">
    <name type="scientific">Natrialba taiwanensis DSM 12281</name>
    <dbReference type="NCBI Taxonomy" id="1230458"/>
    <lineage>
        <taxon>Archaea</taxon>
        <taxon>Methanobacteriati</taxon>
        <taxon>Methanobacteriota</taxon>
        <taxon>Stenosarchaea group</taxon>
        <taxon>Halobacteria</taxon>
        <taxon>Halobacteriales</taxon>
        <taxon>Natrialbaceae</taxon>
        <taxon>Natrialba</taxon>
    </lineage>
</organism>
<dbReference type="PATRIC" id="fig|1230458.4.peg.2578"/>
<feature type="region of interest" description="Disordered" evidence="1">
    <location>
        <begin position="1"/>
        <end position="30"/>
    </location>
</feature>
<evidence type="ECO:0000313" key="4">
    <source>
        <dbReference type="Proteomes" id="UP000011648"/>
    </source>
</evidence>
<dbReference type="InterPro" id="IPR040624">
    <property type="entry name" value="HalOD1"/>
</dbReference>
<evidence type="ECO:0000259" key="2">
    <source>
        <dbReference type="Pfam" id="PF18545"/>
    </source>
</evidence>
<evidence type="ECO:0000256" key="1">
    <source>
        <dbReference type="SAM" id="MobiDB-lite"/>
    </source>
</evidence>
<dbReference type="RefSeq" id="WP_006826274.1">
    <property type="nucleotide sequence ID" value="NZ_AOIL01000048.1"/>
</dbReference>
<dbReference type="Pfam" id="PF18545">
    <property type="entry name" value="HalOD1"/>
    <property type="match status" value="1"/>
</dbReference>
<accession>L9ZUX2</accession>
<keyword evidence="4" id="KW-1185">Reference proteome</keyword>
<dbReference type="EMBL" id="AOIL01000048">
    <property type="protein sequence ID" value="ELY89881.1"/>
    <property type="molecule type" value="Genomic_DNA"/>
</dbReference>
<feature type="domain" description="Halobacterial output" evidence="2">
    <location>
        <begin position="26"/>
        <end position="94"/>
    </location>
</feature>
<protein>
    <recommendedName>
        <fullName evidence="2">Halobacterial output domain-containing protein</fullName>
    </recommendedName>
</protein>